<evidence type="ECO:0000256" key="1">
    <source>
        <dbReference type="SAM" id="Phobius"/>
    </source>
</evidence>
<feature type="transmembrane region" description="Helical" evidence="1">
    <location>
        <begin position="38"/>
        <end position="55"/>
    </location>
</feature>
<name>A0A0R1VUT3_9LACO</name>
<dbReference type="Pfam" id="PF06341">
    <property type="entry name" value="DUF1056"/>
    <property type="match status" value="1"/>
</dbReference>
<dbReference type="AlphaFoldDB" id="A0A0R1VUT3"/>
<proteinExistence type="predicted"/>
<keyword evidence="1" id="KW-1133">Transmembrane helix</keyword>
<dbReference type="PATRIC" id="fig|1423807.3.peg.1808"/>
<comment type="caution">
    <text evidence="2">The sequence shown here is derived from an EMBL/GenBank/DDBJ whole genome shotgun (WGS) entry which is preliminary data.</text>
</comment>
<accession>A0A0R1VUT3</accession>
<keyword evidence="3" id="KW-1185">Reference proteome</keyword>
<dbReference type="EMBL" id="AZGF01000040">
    <property type="protein sequence ID" value="KRM09536.1"/>
    <property type="molecule type" value="Genomic_DNA"/>
</dbReference>
<evidence type="ECO:0000313" key="3">
    <source>
        <dbReference type="Proteomes" id="UP000051820"/>
    </source>
</evidence>
<reference evidence="2 3" key="1">
    <citation type="journal article" date="2015" name="Genome Announc.">
        <title>Expanding the biotechnology potential of lactobacilli through comparative genomics of 213 strains and associated genera.</title>
        <authorList>
            <person name="Sun Z."/>
            <person name="Harris H.M."/>
            <person name="McCann A."/>
            <person name="Guo C."/>
            <person name="Argimon S."/>
            <person name="Zhang W."/>
            <person name="Yang X."/>
            <person name="Jeffery I.B."/>
            <person name="Cooney J.C."/>
            <person name="Kagawa T.F."/>
            <person name="Liu W."/>
            <person name="Song Y."/>
            <person name="Salvetti E."/>
            <person name="Wrobel A."/>
            <person name="Rasinkangas P."/>
            <person name="Parkhill J."/>
            <person name="Rea M.C."/>
            <person name="O'Sullivan O."/>
            <person name="Ritari J."/>
            <person name="Douillard F.P."/>
            <person name="Paul Ross R."/>
            <person name="Yang R."/>
            <person name="Briner A.E."/>
            <person name="Felis G.E."/>
            <person name="de Vos W.M."/>
            <person name="Barrangou R."/>
            <person name="Klaenhammer T.R."/>
            <person name="Caufield P.W."/>
            <person name="Cui Y."/>
            <person name="Zhang H."/>
            <person name="O'Toole P.W."/>
        </authorList>
    </citation>
    <scope>NUCLEOTIDE SEQUENCE [LARGE SCALE GENOMIC DNA]</scope>
    <source>
        <strain evidence="2 3">DSM 5007</strain>
    </source>
</reference>
<feature type="transmembrane region" description="Helical" evidence="1">
    <location>
        <begin position="12"/>
        <end position="32"/>
    </location>
</feature>
<keyword evidence="1" id="KW-0812">Transmembrane</keyword>
<dbReference type="InterPro" id="IPR009406">
    <property type="entry name" value="DUF1056"/>
</dbReference>
<sequence>MLIMAKKFVELIKNWFTPILFIVGMALVAYSAFLFNLILGYLALGIILITIAYLTEKEMG</sequence>
<protein>
    <recommendedName>
        <fullName evidence="4">DUF1056 family protein</fullName>
    </recommendedName>
</protein>
<organism evidence="2 3">
    <name type="scientific">Paucilactobacillus suebicus DSM 5007 = KCTC 3549</name>
    <dbReference type="NCBI Taxonomy" id="1423807"/>
    <lineage>
        <taxon>Bacteria</taxon>
        <taxon>Bacillati</taxon>
        <taxon>Bacillota</taxon>
        <taxon>Bacilli</taxon>
        <taxon>Lactobacillales</taxon>
        <taxon>Lactobacillaceae</taxon>
        <taxon>Paucilactobacillus</taxon>
    </lineage>
</organism>
<keyword evidence="1" id="KW-0472">Membrane</keyword>
<dbReference type="Proteomes" id="UP000051820">
    <property type="component" value="Unassembled WGS sequence"/>
</dbReference>
<evidence type="ECO:0008006" key="4">
    <source>
        <dbReference type="Google" id="ProtNLM"/>
    </source>
</evidence>
<gene>
    <name evidence="2" type="ORF">FD16_GL001765</name>
</gene>
<dbReference type="STRING" id="1423807.FD16_GL001765"/>
<evidence type="ECO:0000313" key="2">
    <source>
        <dbReference type="EMBL" id="KRM09536.1"/>
    </source>
</evidence>